<proteinExistence type="predicted"/>
<evidence type="ECO:0000313" key="2">
    <source>
        <dbReference type="Proteomes" id="UP000001176"/>
    </source>
</evidence>
<dbReference type="InterPro" id="IPR041602">
    <property type="entry name" value="Quercetinase_C"/>
</dbReference>
<sequence>MITIRRSDTLGTARSDGLAIRCHFAFADWQDPARTHDGRLRAVNLGTVAPGGRYRLGPEQGVDILTWLQSGTAVAHMDGFPREDVCAGGLHLAGTGRGCATVDWQAGPQGASFIQFWLLSDIEGTTPAQEVRAAFPRLEDGGFRIIASGFPEDDPEEVETIADGAPVALSACARLLHAAIPAGEGAAYRTDPDRDLYLVVVSGDVRIQDSLLHGGDAAALTGLTDVTVIADAPAVVLLADVAA</sequence>
<dbReference type="HOGENOM" id="CLU_064194_2_2_5"/>
<dbReference type="KEGG" id="gdj:Gdia_2306"/>
<gene>
    <name evidence="1" type="ordered locus">GDI0238</name>
</gene>
<dbReference type="OrthoDB" id="9780903at2"/>
<dbReference type="Pfam" id="PF17954">
    <property type="entry name" value="Pirin_C_2"/>
    <property type="match status" value="1"/>
</dbReference>
<dbReference type="STRING" id="272568.GDI0238"/>
<dbReference type="KEGG" id="gdi:GDI0238"/>
<protein>
    <submittedName>
        <fullName evidence="1">Uncharacterized protein</fullName>
    </submittedName>
</protein>
<dbReference type="EMBL" id="AM889285">
    <property type="protein sequence ID" value="CAP54181.1"/>
    <property type="molecule type" value="Genomic_DNA"/>
</dbReference>
<reference evidence="1 2" key="1">
    <citation type="journal article" date="2009" name="BMC Genomics">
        <title>Complete genome sequence of the sugarcane nitrogen-fixing endophyte Gluconacetobacter diazotrophicus Pal5.</title>
        <authorList>
            <person name="Bertalan M."/>
            <person name="Albano R."/>
            <person name="Padua V."/>
            <person name="Rouws L."/>
            <person name="Rojas C."/>
            <person name="Hemerly A."/>
            <person name="Teixeira K."/>
            <person name="Schwab S."/>
            <person name="Araujo J."/>
            <person name="Oliveira A."/>
            <person name="Franca L."/>
            <person name="Magalhaes V."/>
            <person name="Alqueres S."/>
            <person name="Cardoso A."/>
            <person name="Almeida W."/>
            <person name="Loureiro M.M."/>
            <person name="Nogueira E."/>
            <person name="Cidade D."/>
            <person name="Oliveira D."/>
            <person name="Simao T."/>
            <person name="Macedo J."/>
            <person name="Valadao A."/>
            <person name="Dreschsel M."/>
            <person name="Freitas F."/>
            <person name="Vidal M."/>
            <person name="Guedes H."/>
            <person name="Rodrigues E."/>
            <person name="Meneses C."/>
            <person name="Brioso P."/>
            <person name="Pozzer L."/>
            <person name="Figueiredo D."/>
            <person name="Montano H."/>
            <person name="Junior J."/>
            <person name="Filho G."/>
            <person name="Flores V."/>
            <person name="Ferreira B."/>
            <person name="Branco A."/>
            <person name="Gonzalez P."/>
            <person name="Guillobel H."/>
            <person name="Lemos M."/>
            <person name="Seibel L."/>
            <person name="Macedo J."/>
            <person name="Alves-Ferreira M."/>
            <person name="Sachetto-Martins G."/>
            <person name="Coelho A."/>
            <person name="Santos E."/>
            <person name="Amaral G."/>
            <person name="Neves A."/>
            <person name="Pacheco A.B."/>
            <person name="Carvalho D."/>
            <person name="Lery L."/>
            <person name="Bisch P."/>
            <person name="Rossle S.C."/>
            <person name="Urmenyi T."/>
            <person name="Kruger W.V."/>
            <person name="Martins O."/>
            <person name="Baldani J.I."/>
            <person name="Ferreira P.C."/>
        </authorList>
    </citation>
    <scope>NUCLEOTIDE SEQUENCE [LARGE SCALE GENOMIC DNA]</scope>
    <source>
        <strain evidence="2">ATCC 49037 / DSM 5601 / CCUG 37298 / CIP 103539 / LMG 7603 / PAl5</strain>
    </source>
</reference>
<dbReference type="eggNOG" id="COG1741">
    <property type="taxonomic scope" value="Bacteria"/>
</dbReference>
<evidence type="ECO:0000313" key="1">
    <source>
        <dbReference type="EMBL" id="CAP54181.1"/>
    </source>
</evidence>
<dbReference type="PANTHER" id="PTHR43212">
    <property type="entry name" value="QUERCETIN 2,3-DIOXYGENASE"/>
    <property type="match status" value="1"/>
</dbReference>
<dbReference type="Proteomes" id="UP000001176">
    <property type="component" value="Chromosome"/>
</dbReference>
<dbReference type="InterPro" id="IPR012093">
    <property type="entry name" value="Pirin"/>
</dbReference>
<organism evidence="1 2">
    <name type="scientific">Gluconacetobacter diazotrophicus (strain ATCC 49037 / DSM 5601 / CCUG 37298 / CIP 103539 / LMG 7603 / PAl5)</name>
    <dbReference type="NCBI Taxonomy" id="272568"/>
    <lineage>
        <taxon>Bacteria</taxon>
        <taxon>Pseudomonadati</taxon>
        <taxon>Pseudomonadota</taxon>
        <taxon>Alphaproteobacteria</taxon>
        <taxon>Acetobacterales</taxon>
        <taxon>Acetobacteraceae</taxon>
        <taxon>Gluconacetobacter</taxon>
    </lineage>
</organism>
<accession>A9H2P5</accession>
<name>A9H2P5_GLUDA</name>
<dbReference type="RefSeq" id="WP_012222477.1">
    <property type="nucleotide sequence ID" value="NC_010125.1"/>
</dbReference>
<dbReference type="PANTHER" id="PTHR43212:SF3">
    <property type="entry name" value="QUERCETIN 2,3-DIOXYGENASE"/>
    <property type="match status" value="1"/>
</dbReference>
<dbReference type="AlphaFoldDB" id="A9H2P5"/>
<dbReference type="Gene3D" id="2.60.120.10">
    <property type="entry name" value="Jelly Rolls"/>
    <property type="match status" value="2"/>
</dbReference>
<keyword evidence="2" id="KW-1185">Reference proteome</keyword>
<dbReference type="InterPro" id="IPR011051">
    <property type="entry name" value="RmlC_Cupin_sf"/>
</dbReference>
<dbReference type="InterPro" id="IPR014710">
    <property type="entry name" value="RmlC-like_jellyroll"/>
</dbReference>
<dbReference type="SUPFAM" id="SSF51182">
    <property type="entry name" value="RmlC-like cupins"/>
    <property type="match status" value="1"/>
</dbReference>